<keyword evidence="6" id="KW-1185">Reference proteome</keyword>
<dbReference type="InterPro" id="IPR000537">
    <property type="entry name" value="UbiA_prenyltransferase"/>
</dbReference>
<evidence type="ECO:0000256" key="3">
    <source>
        <dbReference type="ARBA" id="ARBA00022989"/>
    </source>
</evidence>
<organism evidence="5 6">
    <name type="scientific">Actinacidiphila paucisporea</name>
    <dbReference type="NCBI Taxonomy" id="310782"/>
    <lineage>
        <taxon>Bacteria</taxon>
        <taxon>Bacillati</taxon>
        <taxon>Actinomycetota</taxon>
        <taxon>Actinomycetes</taxon>
        <taxon>Kitasatosporales</taxon>
        <taxon>Streptomycetaceae</taxon>
        <taxon>Actinacidiphila</taxon>
    </lineage>
</organism>
<evidence type="ECO:0000256" key="1">
    <source>
        <dbReference type="ARBA" id="ARBA00004141"/>
    </source>
</evidence>
<comment type="subcellular location">
    <subcellularLocation>
        <location evidence="1">Membrane</location>
        <topology evidence="1">Multi-pass membrane protein</topology>
    </subcellularLocation>
</comment>
<dbReference type="Gene3D" id="1.10.357.140">
    <property type="entry name" value="UbiA prenyltransferase"/>
    <property type="match status" value="1"/>
</dbReference>
<dbReference type="InterPro" id="IPR050475">
    <property type="entry name" value="Prenyltransferase_related"/>
</dbReference>
<dbReference type="InterPro" id="IPR044878">
    <property type="entry name" value="UbiA_sf"/>
</dbReference>
<evidence type="ECO:0000313" key="6">
    <source>
        <dbReference type="Proteomes" id="UP000184111"/>
    </source>
</evidence>
<sequence length="291" mass="28683">MAALRDLVELVRAPAALSVPGDAVAGAAAAGGLGPRTAGLSASAVCLYWSGMAANDWADRELDAKERPERPIPSGRVPAAAALGVAAGLSAAGLTLAGLTGGPRALAVAVPLTAAVWAYDLKLKDTPAGPAAMAACRGLDVLLGATTRPGRWWRAALPALTVAAHTYTVTALSRREVTGSGRLLPAVTLAGTAGVAFAASEVPTGGPVRPWRTWPARGLAGWYAAAYGAPQARAVVAPGAGNVRAAVGAGITGLPALQGALIARSAGALPAAVVAACAPLGRALARRVSPT</sequence>
<keyword evidence="2" id="KW-0812">Transmembrane</keyword>
<dbReference type="STRING" id="310782.SAMN05216499_12456"/>
<dbReference type="NCBIfam" id="NF045897">
    <property type="entry name" value="SCO3242_trans"/>
    <property type="match status" value="1"/>
</dbReference>
<dbReference type="RefSeq" id="WP_073501785.1">
    <property type="nucleotide sequence ID" value="NZ_FRBI01000024.1"/>
</dbReference>
<accession>A0A1M7PMP8</accession>
<protein>
    <submittedName>
        <fullName evidence="5">4-hydroxybenzoate polyprenyltransferase</fullName>
    </submittedName>
</protein>
<name>A0A1M7PMP8_9ACTN</name>
<proteinExistence type="predicted"/>
<dbReference type="GO" id="GO:0016765">
    <property type="term" value="F:transferase activity, transferring alkyl or aryl (other than methyl) groups"/>
    <property type="evidence" value="ECO:0007669"/>
    <property type="project" value="InterPro"/>
</dbReference>
<gene>
    <name evidence="5" type="ORF">SAMN05216499_12456</name>
</gene>
<dbReference type="EMBL" id="FRBI01000024">
    <property type="protein sequence ID" value="SHN18353.1"/>
    <property type="molecule type" value="Genomic_DNA"/>
</dbReference>
<evidence type="ECO:0000256" key="2">
    <source>
        <dbReference type="ARBA" id="ARBA00022692"/>
    </source>
</evidence>
<evidence type="ECO:0000313" key="5">
    <source>
        <dbReference type="EMBL" id="SHN18353.1"/>
    </source>
</evidence>
<keyword evidence="4" id="KW-0472">Membrane</keyword>
<dbReference type="Proteomes" id="UP000184111">
    <property type="component" value="Unassembled WGS sequence"/>
</dbReference>
<dbReference type="PANTHER" id="PTHR42723">
    <property type="entry name" value="CHLOROPHYLL SYNTHASE"/>
    <property type="match status" value="1"/>
</dbReference>
<dbReference type="CDD" id="cd13964">
    <property type="entry name" value="PT_UbiA_1"/>
    <property type="match status" value="1"/>
</dbReference>
<dbReference type="PANTHER" id="PTHR42723:SF1">
    <property type="entry name" value="CHLOROPHYLL SYNTHASE, CHLOROPLASTIC"/>
    <property type="match status" value="1"/>
</dbReference>
<evidence type="ECO:0000256" key="4">
    <source>
        <dbReference type="ARBA" id="ARBA00023136"/>
    </source>
</evidence>
<dbReference type="Pfam" id="PF01040">
    <property type="entry name" value="UbiA"/>
    <property type="match status" value="1"/>
</dbReference>
<keyword evidence="3" id="KW-1133">Transmembrane helix</keyword>
<dbReference type="AlphaFoldDB" id="A0A1M7PMP8"/>
<keyword evidence="5" id="KW-0808">Transferase</keyword>
<dbReference type="GO" id="GO:0016020">
    <property type="term" value="C:membrane"/>
    <property type="evidence" value="ECO:0007669"/>
    <property type="project" value="UniProtKB-SubCell"/>
</dbReference>
<reference evidence="5 6" key="1">
    <citation type="submission" date="2016-11" db="EMBL/GenBank/DDBJ databases">
        <authorList>
            <person name="Jaros S."/>
            <person name="Januszkiewicz K."/>
            <person name="Wedrychowicz H."/>
        </authorList>
    </citation>
    <scope>NUCLEOTIDE SEQUENCE [LARGE SCALE GENOMIC DNA]</scope>
    <source>
        <strain evidence="5 6">CGMCC 4.2025</strain>
    </source>
</reference>
<dbReference type="OrthoDB" id="2908954at2"/>